<dbReference type="InterPro" id="IPR015943">
    <property type="entry name" value="WD40/YVTN_repeat-like_dom_sf"/>
</dbReference>
<feature type="non-terminal residue" evidence="6">
    <location>
        <position position="1"/>
    </location>
</feature>
<dbReference type="SUPFAM" id="SSF103657">
    <property type="entry name" value="BAR/IMD domain-like"/>
    <property type="match status" value="1"/>
</dbReference>
<dbReference type="KEGG" id="tad:TRIADDRAFT_31080"/>
<dbReference type="OrthoDB" id="538223at2759"/>
<dbReference type="InterPro" id="IPR019775">
    <property type="entry name" value="WD40_repeat_CS"/>
</dbReference>
<organism evidence="6 7">
    <name type="scientific">Trichoplax adhaerens</name>
    <name type="common">Trichoplax reptans</name>
    <dbReference type="NCBI Taxonomy" id="10228"/>
    <lineage>
        <taxon>Eukaryota</taxon>
        <taxon>Metazoa</taxon>
        <taxon>Placozoa</taxon>
        <taxon>Uniplacotomia</taxon>
        <taxon>Trichoplacea</taxon>
        <taxon>Trichoplacidae</taxon>
        <taxon>Trichoplax</taxon>
    </lineage>
</organism>
<dbReference type="OMA" id="VSDDETW"/>
<dbReference type="Proteomes" id="UP000009022">
    <property type="component" value="Unassembled WGS sequence"/>
</dbReference>
<keyword evidence="7" id="KW-1185">Reference proteome</keyword>
<dbReference type="STRING" id="10228.B3S8M3"/>
<dbReference type="FunFam" id="2.130.10.10:FF:001413">
    <property type="entry name" value="sperm-associated antigen 16 protein"/>
    <property type="match status" value="1"/>
</dbReference>
<dbReference type="SUPFAM" id="SSF50978">
    <property type="entry name" value="WD40 repeat-like"/>
    <property type="match status" value="1"/>
</dbReference>
<feature type="compositionally biased region" description="Polar residues" evidence="5">
    <location>
        <begin position="184"/>
        <end position="203"/>
    </location>
</feature>
<evidence type="ECO:0000256" key="1">
    <source>
        <dbReference type="ARBA" id="ARBA00022574"/>
    </source>
</evidence>
<feature type="repeat" description="WD" evidence="3">
    <location>
        <begin position="245"/>
        <end position="286"/>
    </location>
</feature>
<gene>
    <name evidence="6" type="ORF">TRIADDRAFT_31080</name>
</gene>
<dbReference type="RefSeq" id="XP_002116622.1">
    <property type="nucleotide sequence ID" value="XM_002116586.1"/>
</dbReference>
<dbReference type="AlphaFoldDB" id="B3S8M3"/>
<sequence>PELIDDFVRNFFVKMGLTRTLDCFQTEWYELMQKGQLNPEDVSVVPDIYTKNDLLDQDIKVLHGEVEKFKTAAQNAKQTYIRLRKERDYHRMHHQRVAQEKNKLISDLKKLKKHYAQYEPTLTQLRQKYETAMREKMLTRLERDRVVNQVPNLIILALQQQMATIPPLTATSAATDLPGKAYPLSSQKSLASHATGENRSNEAVVQRSPDSEFPPDTGINPYLTMQKSPCIHLTRAGGLRLSNTIEAHDMAVSGIAIHPRKKIVATVSDDNKWKMWAIPSGEAVMTGEGHTDWISDCCFHPDGTKLATASGDTTVKIWDFSKAKCTQTFSDHSHAVWGVSWHTCGDFIASCSLDHTAKIWDLNSIRCRTTLRGHTDSVNSVSFLPFSNTLVSSSADKTVSLWDARTGLCVQTFYGHMHSCNDAVFNLKGDTIASCDAYGIVKFWNIATSSMQLSVDVGPHSANKIAFDPTGVLLAVASNDGSIKMVEVNTGKVTTLNGHEDAVQTVAFDQSGEYLLSGGSDATIRIWS</sequence>
<dbReference type="InterPro" id="IPR027267">
    <property type="entry name" value="AH/BAR_dom_sf"/>
</dbReference>
<evidence type="ECO:0000313" key="6">
    <source>
        <dbReference type="EMBL" id="EDV20978.1"/>
    </source>
</evidence>
<dbReference type="GeneID" id="6757834"/>
<feature type="repeat" description="WD" evidence="3">
    <location>
        <begin position="496"/>
        <end position="528"/>
    </location>
</feature>
<dbReference type="PROSITE" id="PS50294">
    <property type="entry name" value="WD_REPEATS_REGION"/>
    <property type="match status" value="5"/>
</dbReference>
<dbReference type="InterPro" id="IPR020472">
    <property type="entry name" value="WD40_PAC1"/>
</dbReference>
<dbReference type="SMART" id="SM00320">
    <property type="entry name" value="WD40"/>
    <property type="match status" value="7"/>
</dbReference>
<dbReference type="PANTHER" id="PTHR14604:SF3">
    <property type="entry name" value="SPERM-ASSOCIATED ANTIGEN 16 PROTEIN"/>
    <property type="match status" value="1"/>
</dbReference>
<dbReference type="InterPro" id="IPR036322">
    <property type="entry name" value="WD40_repeat_dom_sf"/>
</dbReference>
<keyword evidence="2" id="KW-0677">Repeat</keyword>
<keyword evidence="4" id="KW-0175">Coiled coil</keyword>
<evidence type="ECO:0000313" key="7">
    <source>
        <dbReference type="Proteomes" id="UP000009022"/>
    </source>
</evidence>
<dbReference type="InterPro" id="IPR001680">
    <property type="entry name" value="WD40_rpt"/>
</dbReference>
<evidence type="ECO:0000256" key="2">
    <source>
        <dbReference type="ARBA" id="ARBA00022737"/>
    </source>
</evidence>
<dbReference type="PANTHER" id="PTHR14604">
    <property type="entry name" value="WD40 REPEAT PF20"/>
    <property type="match status" value="1"/>
</dbReference>
<evidence type="ECO:0000256" key="4">
    <source>
        <dbReference type="SAM" id="Coils"/>
    </source>
</evidence>
<dbReference type="CDD" id="cd00200">
    <property type="entry name" value="WD40"/>
    <property type="match status" value="1"/>
</dbReference>
<dbReference type="PhylomeDB" id="B3S8M3"/>
<dbReference type="InterPro" id="IPR050995">
    <property type="entry name" value="WD-F-box_domain-protein"/>
</dbReference>
<dbReference type="HOGENOM" id="CLU_000288_57_18_1"/>
<dbReference type="EMBL" id="DS985256">
    <property type="protein sequence ID" value="EDV20978.1"/>
    <property type="molecule type" value="Genomic_DNA"/>
</dbReference>
<dbReference type="eggNOG" id="KOG0295">
    <property type="taxonomic scope" value="Eukaryota"/>
</dbReference>
<evidence type="ECO:0000256" key="3">
    <source>
        <dbReference type="PROSITE-ProRule" id="PRU00221"/>
    </source>
</evidence>
<accession>B3S8M3</accession>
<evidence type="ECO:0000256" key="5">
    <source>
        <dbReference type="SAM" id="MobiDB-lite"/>
    </source>
</evidence>
<feature type="repeat" description="WD" evidence="3">
    <location>
        <begin position="329"/>
        <end position="370"/>
    </location>
</feature>
<dbReference type="GO" id="GO:0035082">
    <property type="term" value="P:axoneme assembly"/>
    <property type="evidence" value="ECO:0000318"/>
    <property type="project" value="GO_Central"/>
</dbReference>
<reference evidence="6 7" key="1">
    <citation type="journal article" date="2008" name="Nature">
        <title>The Trichoplax genome and the nature of placozoans.</title>
        <authorList>
            <person name="Srivastava M."/>
            <person name="Begovic E."/>
            <person name="Chapman J."/>
            <person name="Putnam N.H."/>
            <person name="Hellsten U."/>
            <person name="Kawashima T."/>
            <person name="Kuo A."/>
            <person name="Mitros T."/>
            <person name="Salamov A."/>
            <person name="Carpenter M.L."/>
            <person name="Signorovitch A.Y."/>
            <person name="Moreno M.A."/>
            <person name="Kamm K."/>
            <person name="Grimwood J."/>
            <person name="Schmutz J."/>
            <person name="Shapiro H."/>
            <person name="Grigoriev I.V."/>
            <person name="Buss L.W."/>
            <person name="Schierwater B."/>
            <person name="Dellaporta S.L."/>
            <person name="Rokhsar D.S."/>
        </authorList>
    </citation>
    <scope>NUCLEOTIDE SEQUENCE [LARGE SCALE GENOMIC DNA]</scope>
    <source>
        <strain evidence="6 7">Grell-BS-1999</strain>
    </source>
</reference>
<dbReference type="FunFam" id="2.130.10.10:FF:000787">
    <property type="entry name" value="sperm-associated antigen 16 protein"/>
    <property type="match status" value="1"/>
</dbReference>
<dbReference type="InParanoid" id="B3S8M3"/>
<feature type="coiled-coil region" evidence="4">
    <location>
        <begin position="66"/>
        <end position="114"/>
    </location>
</feature>
<name>B3S8M3_TRIAD</name>
<feature type="repeat" description="WD" evidence="3">
    <location>
        <begin position="287"/>
        <end position="328"/>
    </location>
</feature>
<dbReference type="PROSITE" id="PS50082">
    <property type="entry name" value="WD_REPEATS_2"/>
    <property type="match status" value="5"/>
</dbReference>
<dbReference type="Pfam" id="PF00400">
    <property type="entry name" value="WD40"/>
    <property type="match status" value="7"/>
</dbReference>
<keyword evidence="1 3" id="KW-0853">WD repeat</keyword>
<dbReference type="PRINTS" id="PR00320">
    <property type="entry name" value="GPROTEINBRPT"/>
</dbReference>
<feature type="repeat" description="WD" evidence="3">
    <location>
        <begin position="371"/>
        <end position="412"/>
    </location>
</feature>
<dbReference type="Gene3D" id="2.130.10.10">
    <property type="entry name" value="YVTN repeat-like/Quinoprotein amine dehydrogenase"/>
    <property type="match status" value="2"/>
</dbReference>
<dbReference type="PROSITE" id="PS00678">
    <property type="entry name" value="WD_REPEATS_1"/>
    <property type="match status" value="3"/>
</dbReference>
<protein>
    <submittedName>
        <fullName evidence="6">Uncharacterized protein</fullName>
    </submittedName>
</protein>
<dbReference type="GO" id="GO:1990716">
    <property type="term" value="C:axonemal central apparatus"/>
    <property type="evidence" value="ECO:0000318"/>
    <property type="project" value="GO_Central"/>
</dbReference>
<dbReference type="CTD" id="6757834"/>
<feature type="region of interest" description="Disordered" evidence="5">
    <location>
        <begin position="184"/>
        <end position="218"/>
    </location>
</feature>
<proteinExistence type="predicted"/>